<name>A0ABD1XU73_9MARC</name>
<sequence>MASALSSSFKSAALLSEQLLALALEQKNSKRKRDNCGDEALSNSKNQRTIIKRDRKTKRKSTASQSQLEDTGFWGIPSKRMRHGEKEQALVVLSGGLEKSKKIDEKFAETSSRSQWGPEFLLASGCKGFQELPVAKTETRTLRRELSFSDWLVKESISGSEEAVN</sequence>
<evidence type="ECO:0000313" key="2">
    <source>
        <dbReference type="EMBL" id="KAL2612213.1"/>
    </source>
</evidence>
<dbReference type="Proteomes" id="UP001605036">
    <property type="component" value="Unassembled WGS sequence"/>
</dbReference>
<feature type="region of interest" description="Disordered" evidence="1">
    <location>
        <begin position="28"/>
        <end position="78"/>
    </location>
</feature>
<comment type="caution">
    <text evidence="2">The sequence shown here is derived from an EMBL/GenBank/DDBJ whole genome shotgun (WGS) entry which is preliminary data.</text>
</comment>
<dbReference type="AlphaFoldDB" id="A0ABD1XU73"/>
<organism evidence="2 3">
    <name type="scientific">Riccia fluitans</name>
    <dbReference type="NCBI Taxonomy" id="41844"/>
    <lineage>
        <taxon>Eukaryota</taxon>
        <taxon>Viridiplantae</taxon>
        <taxon>Streptophyta</taxon>
        <taxon>Embryophyta</taxon>
        <taxon>Marchantiophyta</taxon>
        <taxon>Marchantiopsida</taxon>
        <taxon>Marchantiidae</taxon>
        <taxon>Marchantiales</taxon>
        <taxon>Ricciaceae</taxon>
        <taxon>Riccia</taxon>
    </lineage>
</organism>
<accession>A0ABD1XU73</accession>
<gene>
    <name evidence="2" type="ORF">R1flu_023905</name>
</gene>
<dbReference type="EMBL" id="JBHFFA010000007">
    <property type="protein sequence ID" value="KAL2612213.1"/>
    <property type="molecule type" value="Genomic_DNA"/>
</dbReference>
<proteinExistence type="predicted"/>
<reference evidence="2 3" key="1">
    <citation type="submission" date="2024-09" db="EMBL/GenBank/DDBJ databases">
        <title>Chromosome-scale assembly of Riccia fluitans.</title>
        <authorList>
            <person name="Paukszto L."/>
            <person name="Sawicki J."/>
            <person name="Karawczyk K."/>
            <person name="Piernik-Szablinska J."/>
            <person name="Szczecinska M."/>
            <person name="Mazdziarz M."/>
        </authorList>
    </citation>
    <scope>NUCLEOTIDE SEQUENCE [LARGE SCALE GENOMIC DNA]</scope>
    <source>
        <strain evidence="2">Rf_01</strain>
        <tissue evidence="2">Aerial parts of the thallus</tissue>
    </source>
</reference>
<evidence type="ECO:0000256" key="1">
    <source>
        <dbReference type="SAM" id="MobiDB-lite"/>
    </source>
</evidence>
<evidence type="ECO:0000313" key="3">
    <source>
        <dbReference type="Proteomes" id="UP001605036"/>
    </source>
</evidence>
<keyword evidence="3" id="KW-1185">Reference proteome</keyword>
<protein>
    <submittedName>
        <fullName evidence="2">Uncharacterized protein</fullName>
    </submittedName>
</protein>